<proteinExistence type="inferred from homology"/>
<dbReference type="Gene3D" id="1.20.1530.20">
    <property type="match status" value="1"/>
</dbReference>
<dbReference type="PANTHER" id="PTHR10110:SF86">
    <property type="entry name" value="SODIUM_HYDROGEN EXCHANGER 7"/>
    <property type="match status" value="1"/>
</dbReference>
<dbReference type="GO" id="GO:0015385">
    <property type="term" value="F:sodium:proton antiporter activity"/>
    <property type="evidence" value="ECO:0007669"/>
    <property type="project" value="InterPro"/>
</dbReference>
<evidence type="ECO:0000259" key="11">
    <source>
        <dbReference type="Pfam" id="PF00999"/>
    </source>
</evidence>
<keyword evidence="7 10" id="KW-0406">Ion transport</keyword>
<evidence type="ECO:0000256" key="5">
    <source>
        <dbReference type="ARBA" id="ARBA00022989"/>
    </source>
</evidence>
<comment type="subcellular location">
    <subcellularLocation>
        <location evidence="1 10">Cell membrane</location>
        <topology evidence="1 10">Multi-pass membrane protein</topology>
    </subcellularLocation>
</comment>
<dbReference type="InterPro" id="IPR038770">
    <property type="entry name" value="Na+/solute_symporter_sf"/>
</dbReference>
<dbReference type="Pfam" id="PF00999">
    <property type="entry name" value="Na_H_Exchanger"/>
    <property type="match status" value="1"/>
</dbReference>
<feature type="domain" description="Cation/H+ exchanger transmembrane" evidence="11">
    <location>
        <begin position="9"/>
        <end position="406"/>
    </location>
</feature>
<evidence type="ECO:0000256" key="7">
    <source>
        <dbReference type="ARBA" id="ARBA00023065"/>
    </source>
</evidence>
<keyword evidence="5 10" id="KW-1133">Transmembrane helix</keyword>
<dbReference type="EMBL" id="MDZA01000035">
    <property type="protein sequence ID" value="OGX91760.1"/>
    <property type="molecule type" value="Genomic_DNA"/>
</dbReference>
<keyword evidence="13" id="KW-1185">Reference proteome</keyword>
<dbReference type="Proteomes" id="UP000177506">
    <property type="component" value="Unassembled WGS sequence"/>
</dbReference>
<dbReference type="PANTHER" id="PTHR10110">
    <property type="entry name" value="SODIUM/HYDROGEN EXCHANGER"/>
    <property type="match status" value="1"/>
</dbReference>
<keyword evidence="4 10" id="KW-0812">Transmembrane</keyword>
<accession>A0A1G1TLN4</accession>
<dbReference type="OrthoDB" id="9809206at2"/>
<feature type="transmembrane region" description="Helical" evidence="10">
    <location>
        <begin position="182"/>
        <end position="202"/>
    </location>
</feature>
<evidence type="ECO:0000256" key="4">
    <source>
        <dbReference type="ARBA" id="ARBA00022692"/>
    </source>
</evidence>
<feature type="transmembrane region" description="Helical" evidence="10">
    <location>
        <begin position="29"/>
        <end position="48"/>
    </location>
</feature>
<dbReference type="GO" id="GO:0098719">
    <property type="term" value="P:sodium ion import across plasma membrane"/>
    <property type="evidence" value="ECO:0007669"/>
    <property type="project" value="TreeGrafter"/>
</dbReference>
<evidence type="ECO:0000256" key="3">
    <source>
        <dbReference type="ARBA" id="ARBA00022475"/>
    </source>
</evidence>
<dbReference type="GO" id="GO:0051453">
    <property type="term" value="P:regulation of intracellular pH"/>
    <property type="evidence" value="ECO:0007669"/>
    <property type="project" value="TreeGrafter"/>
</dbReference>
<keyword evidence="10" id="KW-0050">Antiport</keyword>
<keyword evidence="6 10" id="KW-0915">Sodium</keyword>
<organism evidence="12 13">
    <name type="scientific">Hymenobacter coccineus</name>
    <dbReference type="NCBI Taxonomy" id="1908235"/>
    <lineage>
        <taxon>Bacteria</taxon>
        <taxon>Pseudomonadati</taxon>
        <taxon>Bacteroidota</taxon>
        <taxon>Cytophagia</taxon>
        <taxon>Cytophagales</taxon>
        <taxon>Hymenobacteraceae</taxon>
        <taxon>Hymenobacter</taxon>
    </lineage>
</organism>
<keyword evidence="3 10" id="KW-1003">Cell membrane</keyword>
<gene>
    <name evidence="12" type="ORF">BEN49_18590</name>
</gene>
<keyword evidence="9 10" id="KW-0739">Sodium transport</keyword>
<comment type="function">
    <text evidence="10">Na(+)/H(+) antiporter that extrudes sodium in exchange for external protons.</text>
</comment>
<feature type="transmembrane region" description="Helical" evidence="10">
    <location>
        <begin position="305"/>
        <end position="329"/>
    </location>
</feature>
<evidence type="ECO:0000256" key="1">
    <source>
        <dbReference type="ARBA" id="ARBA00004651"/>
    </source>
</evidence>
<reference evidence="12 13" key="1">
    <citation type="submission" date="2016-08" db="EMBL/GenBank/DDBJ databases">
        <title>Hymenobacter coccineus sp. nov., Hymenobacter lapidarius sp. nov. and Hymenobacter glacialis sp. nov., isolated from Antarctic soil.</title>
        <authorList>
            <person name="Sedlacek I."/>
            <person name="Kralova S."/>
            <person name="Kyrova K."/>
            <person name="Maslanova I."/>
            <person name="Stankova E."/>
            <person name="Vrbovska V."/>
            <person name="Nemec M."/>
            <person name="Bartak M."/>
            <person name="Svec P."/>
            <person name="Busse H.-J."/>
            <person name="Pantucek R."/>
        </authorList>
    </citation>
    <scope>NUCLEOTIDE SEQUENCE [LARGE SCALE GENOMIC DNA]</scope>
    <source>
        <strain evidence="12 13">CCM 8649</strain>
    </source>
</reference>
<evidence type="ECO:0000313" key="12">
    <source>
        <dbReference type="EMBL" id="OGX91760.1"/>
    </source>
</evidence>
<evidence type="ECO:0000256" key="9">
    <source>
        <dbReference type="ARBA" id="ARBA00023201"/>
    </source>
</evidence>
<protein>
    <submittedName>
        <fullName evidence="12">Na+/H+ antiporter</fullName>
    </submittedName>
</protein>
<dbReference type="AlphaFoldDB" id="A0A1G1TLN4"/>
<feature type="transmembrane region" description="Helical" evidence="10">
    <location>
        <begin position="6"/>
        <end position="22"/>
    </location>
</feature>
<dbReference type="InterPro" id="IPR018422">
    <property type="entry name" value="Cation/H_exchanger_CPA1"/>
</dbReference>
<name>A0A1G1TLN4_9BACT</name>
<dbReference type="InterPro" id="IPR006153">
    <property type="entry name" value="Cation/H_exchanger_TM"/>
</dbReference>
<feature type="transmembrane region" description="Helical" evidence="10">
    <location>
        <begin position="350"/>
        <end position="370"/>
    </location>
</feature>
<keyword evidence="2 10" id="KW-0813">Transport</keyword>
<evidence type="ECO:0000256" key="10">
    <source>
        <dbReference type="RuleBase" id="RU366002"/>
    </source>
</evidence>
<feature type="transmembrane region" description="Helical" evidence="10">
    <location>
        <begin position="265"/>
        <end position="285"/>
    </location>
</feature>
<evidence type="ECO:0000313" key="13">
    <source>
        <dbReference type="Proteomes" id="UP000177506"/>
    </source>
</evidence>
<comment type="similarity">
    <text evidence="10">Belongs to the monovalent cation:proton antiporter 1 (CPA1) transporter (TC 2.A.36) family.</text>
</comment>
<evidence type="ECO:0000256" key="6">
    <source>
        <dbReference type="ARBA" id="ARBA00023053"/>
    </source>
</evidence>
<dbReference type="InterPro" id="IPR004705">
    <property type="entry name" value="Cation/H_exchanger_CPA1_bac"/>
</dbReference>
<evidence type="ECO:0000256" key="2">
    <source>
        <dbReference type="ARBA" id="ARBA00022448"/>
    </source>
</evidence>
<feature type="transmembrane region" description="Helical" evidence="10">
    <location>
        <begin position="54"/>
        <end position="71"/>
    </location>
</feature>
<dbReference type="RefSeq" id="WP_070740580.1">
    <property type="nucleotide sequence ID" value="NZ_MDZA01000035.1"/>
</dbReference>
<feature type="transmembrane region" description="Helical" evidence="10">
    <location>
        <begin position="382"/>
        <end position="405"/>
    </location>
</feature>
<feature type="transmembrane region" description="Helical" evidence="10">
    <location>
        <begin position="222"/>
        <end position="245"/>
    </location>
</feature>
<evidence type="ECO:0000256" key="8">
    <source>
        <dbReference type="ARBA" id="ARBA00023136"/>
    </source>
</evidence>
<comment type="caution">
    <text evidence="12">The sequence shown here is derived from an EMBL/GenBank/DDBJ whole genome shotgun (WGS) entry which is preliminary data.</text>
</comment>
<keyword evidence="8 10" id="KW-0472">Membrane</keyword>
<feature type="transmembrane region" description="Helical" evidence="10">
    <location>
        <begin position="155"/>
        <end position="175"/>
    </location>
</feature>
<feature type="transmembrane region" description="Helical" evidence="10">
    <location>
        <begin position="83"/>
        <end position="106"/>
    </location>
</feature>
<dbReference type="NCBIfam" id="TIGR00831">
    <property type="entry name" value="a_cpa1"/>
    <property type="match status" value="1"/>
</dbReference>
<sequence length="543" mass="57554">MNSFETILVLLALLAGLSVLFQKSRLPQAVLLVAAGLALGFVPGLPPIKLEPDVVFLLILPPLLYYAGFNLTWQDFNHYRRPILLLAVGLVAFTTVAVAVVAHYFLPGFGWPLAFVLGAIVSPPDAVAASSATQGLGLPKSVSVTLEGEGLVNDATALIAYRYAVAAVVSGGFVAWQAGGQFVLVAGGGVALGVAAGYGTAWLQARVREATTATAISLLLPFLVYLLAEHVGASGVLAVVFMGLVMSRRAPEVYSGPTRLQNASFWRVVNFLLNGFVFILIGLQLPAVLRGLPPGHLPALCGYGLLISAVAIGIRIVWIFPVTALVTFFRRSTGDTAPPLISWRELLVTSWAGMRGVVSLATALALPLALADGRAFPQRNVLLFLTFAVILVTLLVQGLTLPWLVRRLGVHGETAAADRHEQALRLELATDSLAFLHGTLAACTAPEVLAPLEQRLTQQIGLLQANAADPALPGVAGPGAGQRRHQQALRTDLALVQHQRGLLVQRHKQGHAEVETIRKLQRELDLAELELQTQLAESGAAGS</sequence>
<dbReference type="GO" id="GO:0005886">
    <property type="term" value="C:plasma membrane"/>
    <property type="evidence" value="ECO:0007669"/>
    <property type="project" value="UniProtKB-SubCell"/>
</dbReference>
<dbReference type="GO" id="GO:0015386">
    <property type="term" value="F:potassium:proton antiporter activity"/>
    <property type="evidence" value="ECO:0007669"/>
    <property type="project" value="TreeGrafter"/>
</dbReference>